<organism evidence="1 2">
    <name type="scientific">Eumeta variegata</name>
    <name type="common">Bagworm moth</name>
    <name type="synonym">Eumeta japonica</name>
    <dbReference type="NCBI Taxonomy" id="151549"/>
    <lineage>
        <taxon>Eukaryota</taxon>
        <taxon>Metazoa</taxon>
        <taxon>Ecdysozoa</taxon>
        <taxon>Arthropoda</taxon>
        <taxon>Hexapoda</taxon>
        <taxon>Insecta</taxon>
        <taxon>Pterygota</taxon>
        <taxon>Neoptera</taxon>
        <taxon>Endopterygota</taxon>
        <taxon>Lepidoptera</taxon>
        <taxon>Glossata</taxon>
        <taxon>Ditrysia</taxon>
        <taxon>Tineoidea</taxon>
        <taxon>Psychidae</taxon>
        <taxon>Oiketicinae</taxon>
        <taxon>Eumeta</taxon>
    </lineage>
</organism>
<protein>
    <submittedName>
        <fullName evidence="1">Uncharacterized protein</fullName>
    </submittedName>
</protein>
<proteinExistence type="predicted"/>
<reference evidence="1 2" key="1">
    <citation type="journal article" date="2019" name="Commun. Biol.">
        <title>The bagworm genome reveals a unique fibroin gene that provides high tensile strength.</title>
        <authorList>
            <person name="Kono N."/>
            <person name="Nakamura H."/>
            <person name="Ohtoshi R."/>
            <person name="Tomita M."/>
            <person name="Numata K."/>
            <person name="Arakawa K."/>
        </authorList>
    </citation>
    <scope>NUCLEOTIDE SEQUENCE [LARGE SCALE GENOMIC DNA]</scope>
</reference>
<evidence type="ECO:0000313" key="1">
    <source>
        <dbReference type="EMBL" id="GBP81788.1"/>
    </source>
</evidence>
<evidence type="ECO:0000313" key="2">
    <source>
        <dbReference type="Proteomes" id="UP000299102"/>
    </source>
</evidence>
<accession>A0A4C1Z0D4</accession>
<dbReference type="Proteomes" id="UP000299102">
    <property type="component" value="Unassembled WGS sequence"/>
</dbReference>
<dbReference type="AlphaFoldDB" id="A0A4C1Z0D4"/>
<gene>
    <name evidence="1" type="ORF">EVAR_66334_1</name>
</gene>
<name>A0A4C1Z0D4_EUMVA</name>
<dbReference type="EMBL" id="BGZK01001530">
    <property type="protein sequence ID" value="GBP81788.1"/>
    <property type="molecule type" value="Genomic_DNA"/>
</dbReference>
<sequence>MINFLVKVQHFPSPSSQRPGPSERQLRLDKRVQPEHATGIERLNHSSLTLCDSGAAKDRYRQCNDNVRRDRPLNRVSEI</sequence>
<comment type="caution">
    <text evidence="1">The sequence shown here is derived from an EMBL/GenBank/DDBJ whole genome shotgun (WGS) entry which is preliminary data.</text>
</comment>
<keyword evidence="2" id="KW-1185">Reference proteome</keyword>